<dbReference type="EMBL" id="BDIP01005416">
    <property type="protein sequence ID" value="GIQ89777.1"/>
    <property type="molecule type" value="Genomic_DNA"/>
</dbReference>
<organism evidence="1 2">
    <name type="scientific">Kipferlia bialata</name>
    <dbReference type="NCBI Taxonomy" id="797122"/>
    <lineage>
        <taxon>Eukaryota</taxon>
        <taxon>Metamonada</taxon>
        <taxon>Carpediemonas-like organisms</taxon>
        <taxon>Kipferlia</taxon>
    </lineage>
</organism>
<gene>
    <name evidence="1" type="ORF">KIPB_012337</name>
</gene>
<proteinExistence type="predicted"/>
<reference evidence="1 2" key="1">
    <citation type="journal article" date="2018" name="PLoS ONE">
        <title>The draft genome of Kipferlia bialata reveals reductive genome evolution in fornicate parasites.</title>
        <authorList>
            <person name="Tanifuji G."/>
            <person name="Takabayashi S."/>
            <person name="Kume K."/>
            <person name="Takagi M."/>
            <person name="Nakayama T."/>
            <person name="Kamikawa R."/>
            <person name="Inagaki Y."/>
            <person name="Hashimoto T."/>
        </authorList>
    </citation>
    <scope>NUCLEOTIDE SEQUENCE [LARGE SCALE GENOMIC DNA]</scope>
    <source>
        <strain evidence="1">NY0173</strain>
    </source>
</reference>
<dbReference type="Proteomes" id="UP000265618">
    <property type="component" value="Unassembled WGS sequence"/>
</dbReference>
<protein>
    <submittedName>
        <fullName evidence="1">Uncharacterized protein</fullName>
    </submittedName>
</protein>
<sequence>PAFTSFSPSALEGVHTLTERARGFDGETLAVAVKNLKTYLPLVQGIAPQAQKLKQFIKQNRRSKLVTKKCSPLSASLAKMHSAYHTSLGSLTALHFNAGDAMQIVRSASALLSALSSVRLVPLPQDTTRLTLLETRKYTQVEKFNQAVRELMELIGPVIDCQATIEQCMKDLKGLETPNTEVCVYLQARRSSLFPPLYISY</sequence>
<evidence type="ECO:0000313" key="1">
    <source>
        <dbReference type="EMBL" id="GIQ89777.1"/>
    </source>
</evidence>
<evidence type="ECO:0000313" key="2">
    <source>
        <dbReference type="Proteomes" id="UP000265618"/>
    </source>
</evidence>
<dbReference type="AlphaFoldDB" id="A0A9K3D725"/>
<comment type="caution">
    <text evidence="1">The sequence shown here is derived from an EMBL/GenBank/DDBJ whole genome shotgun (WGS) entry which is preliminary data.</text>
</comment>
<name>A0A9K3D725_9EUKA</name>
<accession>A0A9K3D725</accession>
<keyword evidence="2" id="KW-1185">Reference proteome</keyword>
<feature type="non-terminal residue" evidence="1">
    <location>
        <position position="1"/>
    </location>
</feature>